<organism evidence="18 19">
    <name type="scientific">Oleiphilus messinensis</name>
    <dbReference type="NCBI Taxonomy" id="141451"/>
    <lineage>
        <taxon>Bacteria</taxon>
        <taxon>Pseudomonadati</taxon>
        <taxon>Pseudomonadota</taxon>
        <taxon>Gammaproteobacteria</taxon>
        <taxon>Oceanospirillales</taxon>
        <taxon>Oleiphilaceae</taxon>
        <taxon>Oleiphilus</taxon>
    </lineage>
</organism>
<keyword evidence="11" id="KW-0227">DNA damage</keyword>
<dbReference type="Pfam" id="PF00817">
    <property type="entry name" value="IMS"/>
    <property type="match status" value="1"/>
</dbReference>
<dbReference type="Pfam" id="PF21999">
    <property type="entry name" value="IMS_HHH_1"/>
    <property type="match status" value="1"/>
</dbReference>
<evidence type="ECO:0000256" key="13">
    <source>
        <dbReference type="ARBA" id="ARBA00022932"/>
    </source>
</evidence>
<dbReference type="PANTHER" id="PTHR11076:SF33">
    <property type="entry name" value="DNA POLYMERASE KAPPA"/>
    <property type="match status" value="1"/>
</dbReference>
<dbReference type="GO" id="GO:0006260">
    <property type="term" value="P:DNA replication"/>
    <property type="evidence" value="ECO:0007669"/>
    <property type="project" value="UniProtKB-KW"/>
</dbReference>
<keyword evidence="19" id="KW-1185">Reference proteome</keyword>
<dbReference type="GO" id="GO:0046872">
    <property type="term" value="F:metal ion binding"/>
    <property type="evidence" value="ECO:0007669"/>
    <property type="project" value="UniProtKB-KW"/>
</dbReference>
<name>A0A1Y0IG03_9GAMM</name>
<evidence type="ECO:0000256" key="16">
    <source>
        <dbReference type="ARBA" id="ARBA00049244"/>
    </source>
</evidence>
<evidence type="ECO:0000313" key="19">
    <source>
        <dbReference type="Proteomes" id="UP000196027"/>
    </source>
</evidence>
<evidence type="ECO:0000313" key="18">
    <source>
        <dbReference type="EMBL" id="ARU58435.1"/>
    </source>
</evidence>
<evidence type="ECO:0000256" key="1">
    <source>
        <dbReference type="ARBA" id="ARBA00001946"/>
    </source>
</evidence>
<dbReference type="Pfam" id="PF11799">
    <property type="entry name" value="IMS_C"/>
    <property type="match status" value="1"/>
</dbReference>
<dbReference type="InterPro" id="IPR050116">
    <property type="entry name" value="DNA_polymerase-Y"/>
</dbReference>
<comment type="catalytic activity">
    <reaction evidence="16">
        <text>DNA(n) + a 2'-deoxyribonucleoside 5'-triphosphate = DNA(n+1) + diphosphate</text>
        <dbReference type="Rhea" id="RHEA:22508"/>
        <dbReference type="Rhea" id="RHEA-COMP:17339"/>
        <dbReference type="Rhea" id="RHEA-COMP:17340"/>
        <dbReference type="ChEBI" id="CHEBI:33019"/>
        <dbReference type="ChEBI" id="CHEBI:61560"/>
        <dbReference type="ChEBI" id="CHEBI:173112"/>
        <dbReference type="EC" id="2.7.7.7"/>
    </reaction>
</comment>
<dbReference type="NCBIfam" id="NF002677">
    <property type="entry name" value="PRK02406.1"/>
    <property type="match status" value="1"/>
</dbReference>
<dbReference type="InterPro" id="IPR043128">
    <property type="entry name" value="Rev_trsase/Diguanyl_cyclase"/>
</dbReference>
<dbReference type="EC" id="2.7.7.7" evidence="4"/>
<evidence type="ECO:0000256" key="7">
    <source>
        <dbReference type="ARBA" id="ARBA00022679"/>
    </source>
</evidence>
<evidence type="ECO:0000256" key="3">
    <source>
        <dbReference type="ARBA" id="ARBA00010945"/>
    </source>
</evidence>
<dbReference type="SUPFAM" id="SSF56672">
    <property type="entry name" value="DNA/RNA polymerases"/>
    <property type="match status" value="1"/>
</dbReference>
<dbReference type="GO" id="GO:0003887">
    <property type="term" value="F:DNA-directed DNA polymerase activity"/>
    <property type="evidence" value="ECO:0007669"/>
    <property type="project" value="UniProtKB-KW"/>
</dbReference>
<dbReference type="Proteomes" id="UP000196027">
    <property type="component" value="Chromosome"/>
</dbReference>
<keyword evidence="14" id="KW-0238">DNA-binding</keyword>
<dbReference type="GO" id="GO:0005829">
    <property type="term" value="C:cytosol"/>
    <property type="evidence" value="ECO:0007669"/>
    <property type="project" value="TreeGrafter"/>
</dbReference>
<keyword evidence="6" id="KW-0963">Cytoplasm</keyword>
<evidence type="ECO:0000256" key="2">
    <source>
        <dbReference type="ARBA" id="ARBA00004496"/>
    </source>
</evidence>
<proteinExistence type="inferred from homology"/>
<dbReference type="SUPFAM" id="SSF100879">
    <property type="entry name" value="Lesion bypass DNA polymerase (Y-family), little finger domain"/>
    <property type="match status" value="1"/>
</dbReference>
<dbReference type="Gene3D" id="3.30.1490.100">
    <property type="entry name" value="DNA polymerase, Y-family, little finger domain"/>
    <property type="match status" value="1"/>
</dbReference>
<protein>
    <recommendedName>
        <fullName evidence="4">DNA-directed DNA polymerase</fullName>
        <ecNumber evidence="4">2.7.7.7</ecNumber>
    </recommendedName>
</protein>
<keyword evidence="8" id="KW-0548">Nucleotidyltransferase</keyword>
<dbReference type="GO" id="GO:0042276">
    <property type="term" value="P:error-prone translesion synthesis"/>
    <property type="evidence" value="ECO:0007669"/>
    <property type="project" value="TreeGrafter"/>
</dbReference>
<dbReference type="PROSITE" id="PS50173">
    <property type="entry name" value="UMUC"/>
    <property type="match status" value="1"/>
</dbReference>
<dbReference type="GO" id="GO:0003684">
    <property type="term" value="F:damaged DNA binding"/>
    <property type="evidence" value="ECO:0007669"/>
    <property type="project" value="InterPro"/>
</dbReference>
<dbReference type="InterPro" id="IPR017961">
    <property type="entry name" value="DNA_pol_Y-fam_little_finger"/>
</dbReference>
<evidence type="ECO:0000256" key="9">
    <source>
        <dbReference type="ARBA" id="ARBA00022705"/>
    </source>
</evidence>
<keyword evidence="10" id="KW-0479">Metal-binding</keyword>
<keyword evidence="15" id="KW-0234">DNA repair</keyword>
<comment type="similarity">
    <text evidence="3">Belongs to the DNA polymerase type-Y family.</text>
</comment>
<dbReference type="GO" id="GO:0006281">
    <property type="term" value="P:DNA repair"/>
    <property type="evidence" value="ECO:0007669"/>
    <property type="project" value="UniProtKB-KW"/>
</dbReference>
<sequence>MSSARALSLCPDLIFLRPNFPLYKSVSAEMHEIFRRYTDQIQPLSLDEAYLDVSGVTLCQGSATLIAESIRSAVHNELKITVSAGVAPNKFLAKVASDWNKPNGLMAIPPDKVAEFVAQLPVHKINGVGKVTAAKMNRNGIYTCQDLQRYTLPELVELFGSHGVSLFDYARGVDNRPVSISRLRKSLSVERTFNQDISDLNVLQTRVEDVFVELTNRYGGLQSRYSVSKRFVKVKFSDFTRTTMEESLSSIDSQSKPEPWQNLEAFKRLARSAVERQTKAVRLIGLGVRLIPVESEAAARQLDLFTNLE</sequence>
<dbReference type="CDD" id="cd03586">
    <property type="entry name" value="PolY_Pol_IV_kappa"/>
    <property type="match status" value="1"/>
</dbReference>
<evidence type="ECO:0000256" key="10">
    <source>
        <dbReference type="ARBA" id="ARBA00022723"/>
    </source>
</evidence>
<dbReference type="InterPro" id="IPR053848">
    <property type="entry name" value="IMS_HHH_1"/>
</dbReference>
<dbReference type="GO" id="GO:0009432">
    <property type="term" value="P:SOS response"/>
    <property type="evidence" value="ECO:0007669"/>
    <property type="project" value="TreeGrafter"/>
</dbReference>
<evidence type="ECO:0000256" key="8">
    <source>
        <dbReference type="ARBA" id="ARBA00022695"/>
    </source>
</evidence>
<keyword evidence="13" id="KW-0239">DNA-directed DNA polymerase</keyword>
<evidence type="ECO:0000256" key="15">
    <source>
        <dbReference type="ARBA" id="ARBA00023204"/>
    </source>
</evidence>
<dbReference type="Gene3D" id="3.30.70.270">
    <property type="match status" value="1"/>
</dbReference>
<evidence type="ECO:0000256" key="11">
    <source>
        <dbReference type="ARBA" id="ARBA00022763"/>
    </source>
</evidence>
<evidence type="ECO:0000256" key="4">
    <source>
        <dbReference type="ARBA" id="ARBA00012417"/>
    </source>
</evidence>
<keyword evidence="12" id="KW-0460">Magnesium</keyword>
<keyword evidence="7" id="KW-0808">Transferase</keyword>
<comment type="subcellular location">
    <subcellularLocation>
        <location evidence="2">Cytoplasm</location>
    </subcellularLocation>
</comment>
<feature type="domain" description="UmuC" evidence="17">
    <location>
        <begin position="1"/>
        <end position="129"/>
    </location>
</feature>
<reference evidence="18 19" key="1">
    <citation type="submission" date="2017-05" db="EMBL/GenBank/DDBJ databases">
        <title>Genomic insights into alkan degradation activity of Oleiphilus messinensis.</title>
        <authorList>
            <person name="Kozyavkin S.A."/>
            <person name="Slesarev A.I."/>
            <person name="Golyshin P.N."/>
            <person name="Korzhenkov A."/>
            <person name="Golyshina O.N."/>
            <person name="Toshchakov S.V."/>
        </authorList>
    </citation>
    <scope>NUCLEOTIDE SEQUENCE [LARGE SCALE GENOMIC DNA]</scope>
    <source>
        <strain evidence="18 19">ME102</strain>
    </source>
</reference>
<keyword evidence="9" id="KW-0235">DNA replication</keyword>
<dbReference type="EMBL" id="CP021425">
    <property type="protein sequence ID" value="ARU58435.1"/>
    <property type="molecule type" value="Genomic_DNA"/>
</dbReference>
<evidence type="ECO:0000256" key="6">
    <source>
        <dbReference type="ARBA" id="ARBA00022490"/>
    </source>
</evidence>
<dbReference type="KEGG" id="ome:OLMES_4439"/>
<comment type="cofactor">
    <cofactor evidence="1">
        <name>Mg(2+)</name>
        <dbReference type="ChEBI" id="CHEBI:18420"/>
    </cofactor>
</comment>
<accession>A0A1Y0IG03</accession>
<evidence type="ECO:0000256" key="14">
    <source>
        <dbReference type="ARBA" id="ARBA00023125"/>
    </source>
</evidence>
<dbReference type="Gene3D" id="1.10.150.20">
    <property type="entry name" value="5' to 3' exonuclease, C-terminal subdomain"/>
    <property type="match status" value="1"/>
</dbReference>
<dbReference type="InterPro" id="IPR036775">
    <property type="entry name" value="DNA_pol_Y-fam_lit_finger_sf"/>
</dbReference>
<dbReference type="InterPro" id="IPR022880">
    <property type="entry name" value="DNApol_IV"/>
</dbReference>
<evidence type="ECO:0000256" key="12">
    <source>
        <dbReference type="ARBA" id="ARBA00022842"/>
    </source>
</evidence>
<dbReference type="PANTHER" id="PTHR11076">
    <property type="entry name" value="DNA REPAIR POLYMERASE UMUC / TRANSFERASE FAMILY MEMBER"/>
    <property type="match status" value="1"/>
</dbReference>
<keyword evidence="5" id="KW-0515">Mutator protein</keyword>
<gene>
    <name evidence="18" type="ORF">OLMES_4439</name>
</gene>
<dbReference type="FunFam" id="1.10.150.20:FF:000019">
    <property type="entry name" value="DNA polymerase IV"/>
    <property type="match status" value="1"/>
</dbReference>
<dbReference type="InterPro" id="IPR043502">
    <property type="entry name" value="DNA/RNA_pol_sf"/>
</dbReference>
<dbReference type="InterPro" id="IPR001126">
    <property type="entry name" value="UmuC"/>
</dbReference>
<dbReference type="AlphaFoldDB" id="A0A1Y0IG03"/>
<evidence type="ECO:0000259" key="17">
    <source>
        <dbReference type="PROSITE" id="PS50173"/>
    </source>
</evidence>
<evidence type="ECO:0000256" key="5">
    <source>
        <dbReference type="ARBA" id="ARBA00022457"/>
    </source>
</evidence>